<evidence type="ECO:0000256" key="2">
    <source>
        <dbReference type="SAM" id="SignalP"/>
    </source>
</evidence>
<keyword evidence="2" id="KW-0732">Signal</keyword>
<feature type="compositionally biased region" description="Basic and acidic residues" evidence="1">
    <location>
        <begin position="51"/>
        <end position="69"/>
    </location>
</feature>
<accession>A0A2K8U8P6</accession>
<feature type="region of interest" description="Disordered" evidence="1">
    <location>
        <begin position="51"/>
        <end position="90"/>
    </location>
</feature>
<evidence type="ECO:0000256" key="1">
    <source>
        <dbReference type="SAM" id="MobiDB-lite"/>
    </source>
</evidence>
<dbReference type="AlphaFoldDB" id="A0A2K8U8P6"/>
<organism evidence="3 4">
    <name type="scientific">Candidatus Thiodictyon syntrophicum</name>
    <dbReference type="NCBI Taxonomy" id="1166950"/>
    <lineage>
        <taxon>Bacteria</taxon>
        <taxon>Pseudomonadati</taxon>
        <taxon>Pseudomonadota</taxon>
        <taxon>Gammaproteobacteria</taxon>
        <taxon>Chromatiales</taxon>
        <taxon>Chromatiaceae</taxon>
        <taxon>Thiodictyon</taxon>
    </lineage>
</organism>
<keyword evidence="4" id="KW-1185">Reference proteome</keyword>
<feature type="chain" id="PRO_5014978983" evidence="2">
    <location>
        <begin position="25"/>
        <end position="90"/>
    </location>
</feature>
<protein>
    <submittedName>
        <fullName evidence="3">Uncharacterized protein</fullName>
    </submittedName>
</protein>
<dbReference type="Proteomes" id="UP000232638">
    <property type="component" value="Chromosome"/>
</dbReference>
<evidence type="ECO:0000313" key="4">
    <source>
        <dbReference type="Proteomes" id="UP000232638"/>
    </source>
</evidence>
<sequence length="90" mass="9482">MSMKYSIISGAGAIAIALSGVLCAQLVVDQVPSDSADQYKQLKVDEATAADARYHANRTEPNRQARDQAEAQAGAAIERANGPAPQQSPR</sequence>
<dbReference type="KEGG" id="tsy:THSYN_14060"/>
<feature type="signal peptide" evidence="2">
    <location>
        <begin position="1"/>
        <end position="24"/>
    </location>
</feature>
<evidence type="ECO:0000313" key="3">
    <source>
        <dbReference type="EMBL" id="AUB81956.1"/>
    </source>
</evidence>
<feature type="compositionally biased region" description="Low complexity" evidence="1">
    <location>
        <begin position="70"/>
        <end position="80"/>
    </location>
</feature>
<gene>
    <name evidence="3" type="ORF">THSYN_14060</name>
</gene>
<reference evidence="3 4" key="1">
    <citation type="submission" date="2017-03" db="EMBL/GenBank/DDBJ databases">
        <title>Complete genome sequence of Candidatus 'Thiodictyon syntrophicum' sp. nov. strain Cad16T, a photolithoautotroph purple sulfur bacterium isolated from an alpine meromictic lake.</title>
        <authorList>
            <person name="Luedin S.M."/>
            <person name="Pothier J.F."/>
            <person name="Danza F."/>
            <person name="Storelli N."/>
            <person name="Wittwer M."/>
            <person name="Tonolla M."/>
        </authorList>
    </citation>
    <scope>NUCLEOTIDE SEQUENCE [LARGE SCALE GENOMIC DNA]</scope>
    <source>
        <strain evidence="3 4">Cad16T</strain>
    </source>
</reference>
<proteinExistence type="predicted"/>
<name>A0A2K8U8P6_9GAMM</name>
<dbReference type="EMBL" id="CP020370">
    <property type="protein sequence ID" value="AUB81956.1"/>
    <property type="molecule type" value="Genomic_DNA"/>
</dbReference>